<protein>
    <recommendedName>
        <fullName evidence="1">TIR domain-containing protein</fullName>
    </recommendedName>
</protein>
<dbReference type="PROSITE" id="PS50104">
    <property type="entry name" value="TIR"/>
    <property type="match status" value="1"/>
</dbReference>
<dbReference type="Pfam" id="PF00931">
    <property type="entry name" value="NB-ARC"/>
    <property type="match status" value="1"/>
</dbReference>
<dbReference type="PANTHER" id="PTHR11017">
    <property type="entry name" value="LEUCINE-RICH REPEAT-CONTAINING PROTEIN"/>
    <property type="match status" value="1"/>
</dbReference>
<evidence type="ECO:0000313" key="3">
    <source>
        <dbReference type="Proteomes" id="UP001341840"/>
    </source>
</evidence>
<proteinExistence type="predicted"/>
<dbReference type="EMBL" id="JASCZI010181334">
    <property type="protein sequence ID" value="MED6182057.1"/>
    <property type="molecule type" value="Genomic_DNA"/>
</dbReference>
<name>A0ABU6W8H1_9FABA</name>
<sequence length="386" mass="43497">MKKYGQIVIPIFYQVDPSDVRHQNGCYKNAFTKHEKRFKGNIMNVEKWRSALKNVANLSGFHSTHFGTDAKLIEKVVQRVLNRLNHMQQFDSHGLIGISKPIADLQSLIFCNGTKDVRVIGIWGMGGIGKTTIAHTLFHKLCSEYESCYFLTNVKEQIEKCGGVAQLQAKLLSILLEEKDSNGTLSGLLRRLCRKKILVVLDDVINPNQVRELVGGRGQHSWLGPGSRIIVTTRDKHVLRKEADDIYEVKALTFYESLQLLTLHAFDGNNIPEGYNVLVVEIVEYAKGVPLALKVLGCFLYGKSVEEWRSQLDKLQKMPFEGIQRVLRLSCDGLDRHEKKILLYIVCFFTCDAEAHSAEDVKILLDACGFSTTIALTTLQDTSLIT</sequence>
<feature type="domain" description="TIR" evidence="1">
    <location>
        <begin position="1"/>
        <end position="84"/>
    </location>
</feature>
<dbReference type="Gene3D" id="3.40.50.300">
    <property type="entry name" value="P-loop containing nucleotide triphosphate hydrolases"/>
    <property type="match status" value="1"/>
</dbReference>
<dbReference type="SUPFAM" id="SSF52540">
    <property type="entry name" value="P-loop containing nucleoside triphosphate hydrolases"/>
    <property type="match status" value="1"/>
</dbReference>
<dbReference type="PANTHER" id="PTHR11017:SF479">
    <property type="entry name" value="DISEASE RESISTANCE PROTEIN (TIR-NBS-LRR CLASS) FAMILY"/>
    <property type="match status" value="1"/>
</dbReference>
<dbReference type="InterPro" id="IPR044974">
    <property type="entry name" value="Disease_R_plants"/>
</dbReference>
<evidence type="ECO:0000259" key="1">
    <source>
        <dbReference type="PROSITE" id="PS50104"/>
    </source>
</evidence>
<dbReference type="SUPFAM" id="SSF52200">
    <property type="entry name" value="Toll/Interleukin receptor TIR domain"/>
    <property type="match status" value="1"/>
</dbReference>
<evidence type="ECO:0000313" key="2">
    <source>
        <dbReference type="EMBL" id="MED6182057.1"/>
    </source>
</evidence>
<dbReference type="Proteomes" id="UP001341840">
    <property type="component" value="Unassembled WGS sequence"/>
</dbReference>
<dbReference type="InterPro" id="IPR035897">
    <property type="entry name" value="Toll_tir_struct_dom_sf"/>
</dbReference>
<accession>A0ABU6W8H1</accession>
<dbReference type="InterPro" id="IPR002182">
    <property type="entry name" value="NB-ARC"/>
</dbReference>
<dbReference type="InterPro" id="IPR027417">
    <property type="entry name" value="P-loop_NTPase"/>
</dbReference>
<reference evidence="2 3" key="1">
    <citation type="journal article" date="2023" name="Plants (Basel)">
        <title>Bridging the Gap: Combining Genomics and Transcriptomics Approaches to Understand Stylosanthes scabra, an Orphan Legume from the Brazilian Caatinga.</title>
        <authorList>
            <person name="Ferreira-Neto J.R.C."/>
            <person name="da Silva M.D."/>
            <person name="Binneck E."/>
            <person name="de Melo N.F."/>
            <person name="da Silva R.H."/>
            <person name="de Melo A.L.T.M."/>
            <person name="Pandolfi V."/>
            <person name="Bustamante F.O."/>
            <person name="Brasileiro-Vidal A.C."/>
            <person name="Benko-Iseppon A.M."/>
        </authorList>
    </citation>
    <scope>NUCLEOTIDE SEQUENCE [LARGE SCALE GENOMIC DNA]</scope>
    <source>
        <tissue evidence="2">Leaves</tissue>
    </source>
</reference>
<dbReference type="Gene3D" id="3.40.50.10140">
    <property type="entry name" value="Toll/interleukin-1 receptor homology (TIR) domain"/>
    <property type="match status" value="1"/>
</dbReference>
<dbReference type="Pfam" id="PF01582">
    <property type="entry name" value="TIR"/>
    <property type="match status" value="1"/>
</dbReference>
<dbReference type="InterPro" id="IPR042197">
    <property type="entry name" value="Apaf_helical"/>
</dbReference>
<keyword evidence="3" id="KW-1185">Reference proteome</keyword>
<gene>
    <name evidence="2" type="ORF">PIB30_025133</name>
</gene>
<dbReference type="PRINTS" id="PR00364">
    <property type="entry name" value="DISEASERSIST"/>
</dbReference>
<dbReference type="Gene3D" id="1.10.8.430">
    <property type="entry name" value="Helical domain of apoptotic protease-activating factors"/>
    <property type="match status" value="1"/>
</dbReference>
<organism evidence="2 3">
    <name type="scientific">Stylosanthes scabra</name>
    <dbReference type="NCBI Taxonomy" id="79078"/>
    <lineage>
        <taxon>Eukaryota</taxon>
        <taxon>Viridiplantae</taxon>
        <taxon>Streptophyta</taxon>
        <taxon>Embryophyta</taxon>
        <taxon>Tracheophyta</taxon>
        <taxon>Spermatophyta</taxon>
        <taxon>Magnoliopsida</taxon>
        <taxon>eudicotyledons</taxon>
        <taxon>Gunneridae</taxon>
        <taxon>Pentapetalae</taxon>
        <taxon>rosids</taxon>
        <taxon>fabids</taxon>
        <taxon>Fabales</taxon>
        <taxon>Fabaceae</taxon>
        <taxon>Papilionoideae</taxon>
        <taxon>50 kb inversion clade</taxon>
        <taxon>dalbergioids sensu lato</taxon>
        <taxon>Dalbergieae</taxon>
        <taxon>Pterocarpus clade</taxon>
        <taxon>Stylosanthes</taxon>
    </lineage>
</organism>
<dbReference type="InterPro" id="IPR000157">
    <property type="entry name" value="TIR_dom"/>
</dbReference>
<comment type="caution">
    <text evidence="2">The sequence shown here is derived from an EMBL/GenBank/DDBJ whole genome shotgun (WGS) entry which is preliminary data.</text>
</comment>